<dbReference type="EMBL" id="BSYJ01000002">
    <property type="protein sequence ID" value="GMG86973.1"/>
    <property type="molecule type" value="Genomic_DNA"/>
</dbReference>
<keyword evidence="3" id="KW-1185">Reference proteome</keyword>
<proteinExistence type="predicted"/>
<comment type="caution">
    <text evidence="2">The sequence shown here is derived from an EMBL/GenBank/DDBJ whole genome shotgun (WGS) entry which is preliminary data.</text>
</comment>
<feature type="region of interest" description="Disordered" evidence="1">
    <location>
        <begin position="12"/>
        <end position="35"/>
    </location>
</feature>
<dbReference type="Proteomes" id="UP001224392">
    <property type="component" value="Unassembled WGS sequence"/>
</dbReference>
<organism evidence="2 3">
    <name type="scientific">Biformimicrobium ophioploci</name>
    <dbReference type="NCBI Taxonomy" id="3036711"/>
    <lineage>
        <taxon>Bacteria</taxon>
        <taxon>Pseudomonadati</taxon>
        <taxon>Pseudomonadota</taxon>
        <taxon>Gammaproteobacteria</taxon>
        <taxon>Cellvibrionales</taxon>
        <taxon>Microbulbiferaceae</taxon>
        <taxon>Biformimicrobium</taxon>
    </lineage>
</organism>
<evidence type="ECO:0000256" key="1">
    <source>
        <dbReference type="SAM" id="MobiDB-lite"/>
    </source>
</evidence>
<gene>
    <name evidence="2" type="ORF">MNKW57_12940</name>
</gene>
<reference evidence="2 3" key="1">
    <citation type="submission" date="2023-04" db="EMBL/GenBank/DDBJ databases">
        <title>Marinobulbifer ophiurae gen. nov., sp. Nov., isolate from tissue of brittle star Ophioplocus japonicus.</title>
        <authorList>
            <person name="Kawano K."/>
            <person name="Sawayama S."/>
            <person name="Nakagawa S."/>
        </authorList>
    </citation>
    <scope>NUCLEOTIDE SEQUENCE [LARGE SCALE GENOMIC DNA]</scope>
    <source>
        <strain evidence="2 3">NKW57</strain>
    </source>
</reference>
<dbReference type="RefSeq" id="WP_285763590.1">
    <property type="nucleotide sequence ID" value="NZ_BSYJ01000002.1"/>
</dbReference>
<name>A0ABQ6LXY9_9GAMM</name>
<protein>
    <submittedName>
        <fullName evidence="2">Uncharacterized protein</fullName>
    </submittedName>
</protein>
<sequence>MTNIRSQLVAGMRRATDVQPTARPEAGRPNYETVDPYNDAAEVSIRGVNQKYLNSLNDQLKAGVITAEQHAVYMQQEHGDLGAIHPDHRYQQETAYDSPTAKHMAWMRDHIGNQEFSTSLSSFMNGDPTAVMAAHKLVDPESGVTQQDIQELYEDVVAHAMDSVDDKLEALGFGDIDADDLARYSKAVPAYGSQSRQLINSVMVGAVQGDMSDLAELAHRCRRWMQTGRT</sequence>
<accession>A0ABQ6LXY9</accession>
<evidence type="ECO:0000313" key="2">
    <source>
        <dbReference type="EMBL" id="GMG86973.1"/>
    </source>
</evidence>
<evidence type="ECO:0000313" key="3">
    <source>
        <dbReference type="Proteomes" id="UP001224392"/>
    </source>
</evidence>